<protein>
    <recommendedName>
        <fullName evidence="6">Ribosomal RNA small subunit methyltransferase H</fullName>
        <ecNumber evidence="6">2.1.1.199</ecNumber>
    </recommendedName>
    <alternativeName>
        <fullName evidence="6">16S rRNA m(4)C1402 methyltransferase</fullName>
    </alternativeName>
    <alternativeName>
        <fullName evidence="6">rRNA (cytosine-N(4)-)-methyltransferase RsmH</fullName>
    </alternativeName>
</protein>
<dbReference type="InterPro" id="IPR002903">
    <property type="entry name" value="RsmH"/>
</dbReference>
<name>A0A2H0R5Q6_9BACT</name>
<dbReference type="HAMAP" id="MF_01007">
    <property type="entry name" value="16SrRNA_methyltr_H"/>
    <property type="match status" value="1"/>
</dbReference>
<dbReference type="EC" id="2.1.1.199" evidence="6"/>
<comment type="subcellular location">
    <subcellularLocation>
        <location evidence="6">Cytoplasm</location>
    </subcellularLocation>
</comment>
<keyword evidence="6" id="KW-0963">Cytoplasm</keyword>
<dbReference type="Proteomes" id="UP000230232">
    <property type="component" value="Unassembled WGS sequence"/>
</dbReference>
<dbReference type="Gene3D" id="3.40.50.150">
    <property type="entry name" value="Vaccinia Virus protein VP39"/>
    <property type="match status" value="1"/>
</dbReference>
<gene>
    <name evidence="6" type="primary">rsmH</name>
    <name evidence="7" type="ORF">COV31_02810</name>
</gene>
<evidence type="ECO:0000256" key="6">
    <source>
        <dbReference type="HAMAP-Rule" id="MF_01007"/>
    </source>
</evidence>
<dbReference type="InterPro" id="IPR023397">
    <property type="entry name" value="SAM-dep_MeTrfase_MraW_recog"/>
</dbReference>
<dbReference type="Pfam" id="PF01795">
    <property type="entry name" value="Methyltransf_5"/>
    <property type="match status" value="1"/>
</dbReference>
<dbReference type="PIRSF" id="PIRSF004486">
    <property type="entry name" value="MraW"/>
    <property type="match status" value="1"/>
</dbReference>
<dbReference type="GO" id="GO:0070475">
    <property type="term" value="P:rRNA base methylation"/>
    <property type="evidence" value="ECO:0007669"/>
    <property type="project" value="UniProtKB-UniRule"/>
</dbReference>
<keyword evidence="4 6" id="KW-0808">Transferase</keyword>
<evidence type="ECO:0000256" key="5">
    <source>
        <dbReference type="ARBA" id="ARBA00022691"/>
    </source>
</evidence>
<dbReference type="Gene3D" id="1.10.150.170">
    <property type="entry name" value="Putative methyltransferase TM0872, insert domain"/>
    <property type="match status" value="1"/>
</dbReference>
<organism evidence="7 8">
    <name type="scientific">Candidatus Yanofskybacteria bacterium CG10_big_fil_rev_8_21_14_0_10_46_23</name>
    <dbReference type="NCBI Taxonomy" id="1975098"/>
    <lineage>
        <taxon>Bacteria</taxon>
        <taxon>Candidatus Yanofskyibacteriota</taxon>
    </lineage>
</organism>
<dbReference type="GO" id="GO:0071424">
    <property type="term" value="F:rRNA (cytosine-N4-)-methyltransferase activity"/>
    <property type="evidence" value="ECO:0007669"/>
    <property type="project" value="UniProtKB-UniRule"/>
</dbReference>
<proteinExistence type="inferred from homology"/>
<accession>A0A2H0R5Q6</accession>
<evidence type="ECO:0000256" key="1">
    <source>
        <dbReference type="ARBA" id="ARBA00010396"/>
    </source>
</evidence>
<comment type="caution">
    <text evidence="7">The sequence shown here is derived from an EMBL/GenBank/DDBJ whole genome shotgun (WGS) entry which is preliminary data.</text>
</comment>
<dbReference type="InterPro" id="IPR029063">
    <property type="entry name" value="SAM-dependent_MTases_sf"/>
</dbReference>
<dbReference type="PANTHER" id="PTHR11265:SF0">
    <property type="entry name" value="12S RRNA N4-METHYLCYTIDINE METHYLTRANSFERASE"/>
    <property type="match status" value="1"/>
</dbReference>
<feature type="binding site" evidence="6">
    <location>
        <begin position="31"/>
        <end position="33"/>
    </location>
    <ligand>
        <name>S-adenosyl-L-methionine</name>
        <dbReference type="ChEBI" id="CHEBI:59789"/>
    </ligand>
</feature>
<evidence type="ECO:0000256" key="3">
    <source>
        <dbReference type="ARBA" id="ARBA00022603"/>
    </source>
</evidence>
<feature type="binding site" evidence="6">
    <location>
        <position position="80"/>
    </location>
    <ligand>
        <name>S-adenosyl-L-methionine</name>
        <dbReference type="ChEBI" id="CHEBI:59789"/>
    </ligand>
</feature>
<feature type="binding site" evidence="6">
    <location>
        <position position="101"/>
    </location>
    <ligand>
        <name>S-adenosyl-L-methionine</name>
        <dbReference type="ChEBI" id="CHEBI:59789"/>
    </ligand>
</feature>
<keyword evidence="5 6" id="KW-0949">S-adenosyl-L-methionine</keyword>
<dbReference type="SUPFAM" id="SSF53335">
    <property type="entry name" value="S-adenosyl-L-methionine-dependent methyltransferases"/>
    <property type="match status" value="1"/>
</dbReference>
<evidence type="ECO:0000256" key="4">
    <source>
        <dbReference type="ARBA" id="ARBA00022679"/>
    </source>
</evidence>
<dbReference type="PANTHER" id="PTHR11265">
    <property type="entry name" value="S-ADENOSYL-METHYLTRANSFERASE MRAW"/>
    <property type="match status" value="1"/>
</dbReference>
<feature type="binding site" evidence="6">
    <location>
        <position position="108"/>
    </location>
    <ligand>
        <name>S-adenosyl-L-methionine</name>
        <dbReference type="ChEBI" id="CHEBI:59789"/>
    </ligand>
</feature>
<feature type="binding site" evidence="6">
    <location>
        <position position="51"/>
    </location>
    <ligand>
        <name>S-adenosyl-L-methionine</name>
        <dbReference type="ChEBI" id="CHEBI:59789"/>
    </ligand>
</feature>
<reference evidence="7 8" key="1">
    <citation type="submission" date="2017-09" db="EMBL/GenBank/DDBJ databases">
        <title>Depth-based differentiation of microbial function through sediment-hosted aquifers and enrichment of novel symbionts in the deep terrestrial subsurface.</title>
        <authorList>
            <person name="Probst A.J."/>
            <person name="Ladd B."/>
            <person name="Jarett J.K."/>
            <person name="Geller-Mcgrath D.E."/>
            <person name="Sieber C.M."/>
            <person name="Emerson J.B."/>
            <person name="Anantharaman K."/>
            <person name="Thomas B.C."/>
            <person name="Malmstrom R."/>
            <person name="Stieglmeier M."/>
            <person name="Klingl A."/>
            <person name="Woyke T."/>
            <person name="Ryan C.M."/>
            <person name="Banfield J.F."/>
        </authorList>
    </citation>
    <scope>NUCLEOTIDE SEQUENCE [LARGE SCALE GENOMIC DNA]</scope>
    <source>
        <strain evidence="7">CG10_big_fil_rev_8_21_14_0_10_46_23</strain>
    </source>
</reference>
<dbReference type="GO" id="GO:0005737">
    <property type="term" value="C:cytoplasm"/>
    <property type="evidence" value="ECO:0007669"/>
    <property type="project" value="UniProtKB-SubCell"/>
</dbReference>
<dbReference type="SUPFAM" id="SSF81799">
    <property type="entry name" value="Putative methyltransferase TM0872, insert domain"/>
    <property type="match status" value="1"/>
</dbReference>
<dbReference type="NCBIfam" id="TIGR00006">
    <property type="entry name" value="16S rRNA (cytosine(1402)-N(4))-methyltransferase RsmH"/>
    <property type="match status" value="1"/>
</dbReference>
<comment type="catalytic activity">
    <reaction evidence="6">
        <text>cytidine(1402) in 16S rRNA + S-adenosyl-L-methionine = N(4)-methylcytidine(1402) in 16S rRNA + S-adenosyl-L-homocysteine + H(+)</text>
        <dbReference type="Rhea" id="RHEA:42928"/>
        <dbReference type="Rhea" id="RHEA-COMP:10286"/>
        <dbReference type="Rhea" id="RHEA-COMP:10287"/>
        <dbReference type="ChEBI" id="CHEBI:15378"/>
        <dbReference type="ChEBI" id="CHEBI:57856"/>
        <dbReference type="ChEBI" id="CHEBI:59789"/>
        <dbReference type="ChEBI" id="CHEBI:74506"/>
        <dbReference type="ChEBI" id="CHEBI:82748"/>
        <dbReference type="EC" id="2.1.1.199"/>
    </reaction>
</comment>
<keyword evidence="3 6" id="KW-0489">Methyltransferase</keyword>
<dbReference type="EMBL" id="PCXO01000011">
    <property type="protein sequence ID" value="PIR41145.1"/>
    <property type="molecule type" value="Genomic_DNA"/>
</dbReference>
<keyword evidence="2 6" id="KW-0698">rRNA processing</keyword>
<evidence type="ECO:0000313" key="8">
    <source>
        <dbReference type="Proteomes" id="UP000230232"/>
    </source>
</evidence>
<dbReference type="AlphaFoldDB" id="A0A2H0R5Q6"/>
<evidence type="ECO:0000313" key="7">
    <source>
        <dbReference type="EMBL" id="PIR41145.1"/>
    </source>
</evidence>
<evidence type="ECO:0000256" key="2">
    <source>
        <dbReference type="ARBA" id="ARBA00022552"/>
    </source>
</evidence>
<sequence length="294" mass="33140">MAHNPVLLKEVLEYLAPRKGERYVDATFHEGGHSQAILEAIDYQGQILGIEWDSEVFKRAQTKAEQAPFKNKITLVNENYVELSRIVQGINFEPVSGILFDFGMASWHIEESGRGFSFNKEEPLDMRYSPTTKITAEDVINSYSPANLEHILQTYGEEKFTHRIVRAIVVQRAVAPITTSKQLADLIAVAVPVRAKIHPATKTFQALRIEVNQELENVQRGIEQVPDVLAKGGRAVAISFHALEDGIVKRQFRQWKEEGLGQILTKKPVMASVQEINQNPRARSARLRAFKKNG</sequence>
<comment type="function">
    <text evidence="6">Specifically methylates the N4 position of cytidine in position 1402 (C1402) of 16S rRNA.</text>
</comment>
<comment type="similarity">
    <text evidence="1 6">Belongs to the methyltransferase superfamily. RsmH family.</text>
</comment>